<dbReference type="PANTHER" id="PTHR43649">
    <property type="entry name" value="ARABINOSE-BINDING PROTEIN-RELATED"/>
    <property type="match status" value="1"/>
</dbReference>
<dbReference type="PANTHER" id="PTHR43649:SF29">
    <property type="entry name" value="OSMOPROTECTIVE COMPOUNDS-BINDING PROTEIN GGTB"/>
    <property type="match status" value="1"/>
</dbReference>
<keyword evidence="5" id="KW-1185">Reference proteome</keyword>
<accession>A0A2V5KW64</accession>
<dbReference type="PROSITE" id="PS51257">
    <property type="entry name" value="PROKAR_LIPOPROTEIN"/>
    <property type="match status" value="1"/>
</dbReference>
<reference evidence="4 5" key="1">
    <citation type="submission" date="2018-05" db="EMBL/GenBank/DDBJ databases">
        <title>Paenibacillus flagellatus sp. nov., isolated from selenium mineral soil.</title>
        <authorList>
            <person name="Dai X."/>
        </authorList>
    </citation>
    <scope>NUCLEOTIDE SEQUENCE [LARGE SCALE GENOMIC DNA]</scope>
    <source>
        <strain evidence="4 5">DXL2</strain>
    </source>
</reference>
<dbReference type="AlphaFoldDB" id="A0A2V5KW64"/>
<comment type="caution">
    <text evidence="4">The sequence shown here is derived from an EMBL/GenBank/DDBJ whole genome shotgun (WGS) entry which is preliminary data.</text>
</comment>
<dbReference type="Pfam" id="PF01547">
    <property type="entry name" value="SBP_bac_1"/>
    <property type="match status" value="1"/>
</dbReference>
<dbReference type="SUPFAM" id="SSF53850">
    <property type="entry name" value="Periplasmic binding protein-like II"/>
    <property type="match status" value="1"/>
</dbReference>
<evidence type="ECO:0000313" key="4">
    <source>
        <dbReference type="EMBL" id="PYI53896.1"/>
    </source>
</evidence>
<dbReference type="InterPro" id="IPR006059">
    <property type="entry name" value="SBP"/>
</dbReference>
<feature type="signal peptide" evidence="3">
    <location>
        <begin position="1"/>
        <end position="23"/>
    </location>
</feature>
<dbReference type="RefSeq" id="WP_110840881.1">
    <property type="nucleotide sequence ID" value="NZ_QJVJ01000006.1"/>
</dbReference>
<dbReference type="OrthoDB" id="9798191at2"/>
<proteinExistence type="inferred from homology"/>
<dbReference type="EMBL" id="QJVJ01000006">
    <property type="protein sequence ID" value="PYI53896.1"/>
    <property type="molecule type" value="Genomic_DNA"/>
</dbReference>
<feature type="chain" id="PRO_5015869167" evidence="3">
    <location>
        <begin position="24"/>
        <end position="439"/>
    </location>
</feature>
<comment type="similarity">
    <text evidence="1">Belongs to the bacterial solute-binding protein 1 family.</text>
</comment>
<evidence type="ECO:0000313" key="5">
    <source>
        <dbReference type="Proteomes" id="UP000247476"/>
    </source>
</evidence>
<organism evidence="4 5">
    <name type="scientific">Paenibacillus flagellatus</name>
    <dbReference type="NCBI Taxonomy" id="2211139"/>
    <lineage>
        <taxon>Bacteria</taxon>
        <taxon>Bacillati</taxon>
        <taxon>Bacillota</taxon>
        <taxon>Bacilli</taxon>
        <taxon>Bacillales</taxon>
        <taxon>Paenibacillaceae</taxon>
        <taxon>Paenibacillus</taxon>
    </lineage>
</organism>
<evidence type="ECO:0000256" key="3">
    <source>
        <dbReference type="SAM" id="SignalP"/>
    </source>
</evidence>
<keyword evidence="2" id="KW-0813">Transport</keyword>
<sequence>MNRKGTVLLPLALALSVAASGCAFPGGRGGTAPGHEEAKPFTVSLRHVQVRDDAKPRLRMLEDVVAKMERDVPGLKVEMEGVEDRVNRFEKLPAEMATGTPPKIFDLFGGTDTQKYVKAHRLLDLTPVLNELGLKDKFFNLDEFTVDGKVYGLPTAGFVEGVYYNKKLFRELGVGVPKTWEEFLAVAEKAKAANVTPLALASADGWVANMMINTMWVRTAGVDSVPGFVNGTRKWTDEDVLDAFRRYETLVRKGYFQANNLGLKYAEQQNAFRSGEAAMMFDGSWVNSALWDKDKSKIVNDVGFFNFPDMGGKGDGAINASYSNGYGFSANVNDNEMKAVKQFIKIMFSEEMQKRQLLEVGVLPAMKLTDLTGVNPIVGEILQAADTKKFPAFDSIVQAKVRERLETGMQELLGGKTTAEKLLESVQLVQESANKETKR</sequence>
<dbReference type="InterPro" id="IPR050490">
    <property type="entry name" value="Bact_solute-bd_prot1"/>
</dbReference>
<protein>
    <submittedName>
        <fullName evidence="4">ABC transporter substrate-binding protein</fullName>
    </submittedName>
</protein>
<keyword evidence="3" id="KW-0732">Signal</keyword>
<dbReference type="Proteomes" id="UP000247476">
    <property type="component" value="Unassembled WGS sequence"/>
</dbReference>
<gene>
    <name evidence="4" type="ORF">DLM86_15185</name>
</gene>
<evidence type="ECO:0000256" key="2">
    <source>
        <dbReference type="ARBA" id="ARBA00022448"/>
    </source>
</evidence>
<evidence type="ECO:0000256" key="1">
    <source>
        <dbReference type="ARBA" id="ARBA00008520"/>
    </source>
</evidence>
<name>A0A2V5KW64_9BACL</name>
<dbReference type="Gene3D" id="3.40.190.10">
    <property type="entry name" value="Periplasmic binding protein-like II"/>
    <property type="match status" value="2"/>
</dbReference>